<evidence type="ECO:0000259" key="4">
    <source>
        <dbReference type="Pfam" id="PF08241"/>
    </source>
</evidence>
<reference evidence="5 6" key="1">
    <citation type="journal article" date="2005" name="Int. J. Syst. Evol. Microbiol.">
        <title>Halobacillus yeomjeoni sp. nov., isolated from a marine solar saltern in Korea.</title>
        <authorList>
            <person name="Yoon J.H."/>
            <person name="Kang S.J."/>
            <person name="Lee C.H."/>
            <person name="Oh H.W."/>
            <person name="Oh T.K."/>
        </authorList>
    </citation>
    <scope>NUCLEOTIDE SEQUENCE [LARGE SCALE GENOMIC DNA]</scope>
    <source>
        <strain evidence="5 6">KCTC 3957</strain>
    </source>
</reference>
<dbReference type="InterPro" id="IPR029063">
    <property type="entry name" value="SAM-dependent_MTases_sf"/>
</dbReference>
<feature type="domain" description="Methyltransferase type 11" evidence="4">
    <location>
        <begin position="47"/>
        <end position="140"/>
    </location>
</feature>
<gene>
    <name evidence="5" type="ORF">H0267_15795</name>
</gene>
<evidence type="ECO:0000256" key="3">
    <source>
        <dbReference type="ARBA" id="ARBA00022679"/>
    </source>
</evidence>
<dbReference type="InterPro" id="IPR013216">
    <property type="entry name" value="Methyltransf_11"/>
</dbReference>
<dbReference type="EMBL" id="JADZSC010000004">
    <property type="protein sequence ID" value="MBH0231674.1"/>
    <property type="molecule type" value="Genomic_DNA"/>
</dbReference>
<dbReference type="Gene3D" id="3.40.50.150">
    <property type="entry name" value="Vaccinia Virus protein VP39"/>
    <property type="match status" value="1"/>
</dbReference>
<dbReference type="Pfam" id="PF08241">
    <property type="entry name" value="Methyltransf_11"/>
    <property type="match status" value="1"/>
</dbReference>
<dbReference type="AlphaFoldDB" id="A0A931MWY0"/>
<dbReference type="PANTHER" id="PTHR44942">
    <property type="entry name" value="METHYLTRANSF_11 DOMAIN-CONTAINING PROTEIN"/>
    <property type="match status" value="1"/>
</dbReference>
<dbReference type="GO" id="GO:0032259">
    <property type="term" value="P:methylation"/>
    <property type="evidence" value="ECO:0007669"/>
    <property type="project" value="UniProtKB-KW"/>
</dbReference>
<dbReference type="PANTHER" id="PTHR44942:SF4">
    <property type="entry name" value="METHYLTRANSFERASE TYPE 11 DOMAIN-CONTAINING PROTEIN"/>
    <property type="match status" value="1"/>
</dbReference>
<keyword evidence="6" id="KW-1185">Reference proteome</keyword>
<evidence type="ECO:0000256" key="2">
    <source>
        <dbReference type="ARBA" id="ARBA00022603"/>
    </source>
</evidence>
<dbReference type="GO" id="GO:0008757">
    <property type="term" value="F:S-adenosylmethionine-dependent methyltransferase activity"/>
    <property type="evidence" value="ECO:0007669"/>
    <property type="project" value="InterPro"/>
</dbReference>
<dbReference type="InterPro" id="IPR051052">
    <property type="entry name" value="Diverse_substrate_MTase"/>
</dbReference>
<sequence length="255" mass="29850">MSDDKQRVKDTFSKNAESYVTSTTHKNQSDLDLMVEWAEPHSSWTALDIATGGGHVAKEMSRWVDTVFATDLTKKMLENTSRHLQAQENIHYIIADAEELPFIDEYFDLVTCRIAPHHFPEPDRFIKEVSRVLKPQGRFLMVDNIAPEQDQLDHFYNTFEKMRDESHVRALKISEWKKHFQLHHLSITQEQTRRKTLPFSDWVTRTLDEAADQQRVADYFLSASKDIQSYFDVKKEKHSITSFTIDEWAVSAEKK</sequence>
<keyword evidence="3" id="KW-0808">Transferase</keyword>
<comment type="similarity">
    <text evidence="1">Belongs to the methyltransferase superfamily.</text>
</comment>
<comment type="caution">
    <text evidence="5">The sequence shown here is derived from an EMBL/GenBank/DDBJ whole genome shotgun (WGS) entry which is preliminary data.</text>
</comment>
<dbReference type="CDD" id="cd02440">
    <property type="entry name" value="AdoMet_MTases"/>
    <property type="match status" value="1"/>
</dbReference>
<dbReference type="SUPFAM" id="SSF53335">
    <property type="entry name" value="S-adenosyl-L-methionine-dependent methyltransferases"/>
    <property type="match status" value="1"/>
</dbReference>
<name>A0A931MWY0_9BACI</name>
<proteinExistence type="inferred from homology"/>
<organism evidence="5 6">
    <name type="scientific">Halobacillus yeomjeoni</name>
    <dbReference type="NCBI Taxonomy" id="311194"/>
    <lineage>
        <taxon>Bacteria</taxon>
        <taxon>Bacillati</taxon>
        <taxon>Bacillota</taxon>
        <taxon>Bacilli</taxon>
        <taxon>Bacillales</taxon>
        <taxon>Bacillaceae</taxon>
        <taxon>Halobacillus</taxon>
    </lineage>
</organism>
<keyword evidence="2 5" id="KW-0489">Methyltransferase</keyword>
<evidence type="ECO:0000256" key="1">
    <source>
        <dbReference type="ARBA" id="ARBA00008361"/>
    </source>
</evidence>
<protein>
    <submittedName>
        <fullName evidence="5">Methyltransferase domain-containing protein</fullName>
    </submittedName>
</protein>
<evidence type="ECO:0000313" key="6">
    <source>
        <dbReference type="Proteomes" id="UP000614490"/>
    </source>
</evidence>
<dbReference type="RefSeq" id="WP_197318307.1">
    <property type="nucleotide sequence ID" value="NZ_JADZSC010000004.1"/>
</dbReference>
<evidence type="ECO:0000313" key="5">
    <source>
        <dbReference type="EMBL" id="MBH0231674.1"/>
    </source>
</evidence>
<accession>A0A931MWY0</accession>
<dbReference type="Proteomes" id="UP000614490">
    <property type="component" value="Unassembled WGS sequence"/>
</dbReference>